<gene>
    <name evidence="3" type="ORF">P0Y56_01415</name>
</gene>
<sequence>MEMRNLGATGMKVSSLCLGTMMFGPMGNPDREDCVRIIHRAFDAGINFVDTADVYSQGVSEEIVGAALKSRRDDIVVATKFFNPMGTDPNRRGGSRRWIEQAVDDSLRRLGIDYIDLYQMHRWDAATDIDDTLFTLTELVRKGKIRSFGSSMFPADRIVEAQWVADRRNYLPFRCEQSVYSMFNRDIERFVLPACTRHGMGMIVWSPLDGGFLSGKYKASADFTDNSRIVNFSKRFTGTFDAESEVIQRKLALIPQLEKLAGDAGITLAQMAVGFTTEHPAVTSAIIGPRTMEHLETLLDAGDLKLDSAVLDAIDTLCPPGTSLNPLVDLPSGTGKDAIRRG</sequence>
<dbReference type="InterPro" id="IPR020471">
    <property type="entry name" value="AKR"/>
</dbReference>
<evidence type="ECO:0000259" key="2">
    <source>
        <dbReference type="Pfam" id="PF00248"/>
    </source>
</evidence>
<organism evidence="3 4">
    <name type="scientific">Candidatus Andeanibacterium colombiense</name>
    <dbReference type="NCBI Taxonomy" id="3121345"/>
    <lineage>
        <taxon>Bacteria</taxon>
        <taxon>Pseudomonadati</taxon>
        <taxon>Pseudomonadota</taxon>
        <taxon>Alphaproteobacteria</taxon>
        <taxon>Sphingomonadales</taxon>
        <taxon>Sphingomonadaceae</taxon>
        <taxon>Candidatus Andeanibacterium</taxon>
    </lineage>
</organism>
<dbReference type="InterPro" id="IPR050523">
    <property type="entry name" value="AKR_Detox_Biosynth"/>
</dbReference>
<evidence type="ECO:0000256" key="1">
    <source>
        <dbReference type="ARBA" id="ARBA00023002"/>
    </source>
</evidence>
<dbReference type="AlphaFoldDB" id="A0AAJ6BND5"/>
<dbReference type="InterPro" id="IPR036812">
    <property type="entry name" value="NAD(P)_OxRdtase_dom_sf"/>
</dbReference>
<accession>A0AAJ6BND5</accession>
<dbReference type="EMBL" id="CP119316">
    <property type="protein sequence ID" value="WEK46972.1"/>
    <property type="molecule type" value="Genomic_DNA"/>
</dbReference>
<name>A0AAJ6BND5_9SPHN</name>
<proteinExistence type="predicted"/>
<protein>
    <submittedName>
        <fullName evidence="3">Aldo/keto reductase</fullName>
    </submittedName>
</protein>
<evidence type="ECO:0000313" key="4">
    <source>
        <dbReference type="Proteomes" id="UP001218362"/>
    </source>
</evidence>
<feature type="domain" description="NADP-dependent oxidoreductase" evidence="2">
    <location>
        <begin position="16"/>
        <end position="316"/>
    </location>
</feature>
<dbReference type="Pfam" id="PF00248">
    <property type="entry name" value="Aldo_ket_red"/>
    <property type="match status" value="1"/>
</dbReference>
<dbReference type="PANTHER" id="PTHR43364:SF4">
    <property type="entry name" value="NAD(P)-LINKED OXIDOREDUCTASE SUPERFAMILY PROTEIN"/>
    <property type="match status" value="1"/>
</dbReference>
<evidence type="ECO:0000313" key="3">
    <source>
        <dbReference type="EMBL" id="WEK46972.1"/>
    </source>
</evidence>
<keyword evidence="1" id="KW-0560">Oxidoreductase</keyword>
<reference evidence="3" key="1">
    <citation type="submission" date="2023-03" db="EMBL/GenBank/DDBJ databases">
        <title>Andean soil-derived lignocellulolytic bacterial consortium as a source of novel taxa and putative plastic-active enzymes.</title>
        <authorList>
            <person name="Diaz-Garcia L."/>
            <person name="Chuvochina M."/>
            <person name="Feuerriegel G."/>
            <person name="Bunk B."/>
            <person name="Sproer C."/>
            <person name="Streit W.R."/>
            <person name="Rodriguez L.M."/>
            <person name="Overmann J."/>
            <person name="Jimenez D.J."/>
        </authorList>
    </citation>
    <scope>NUCLEOTIDE SEQUENCE</scope>
    <source>
        <strain evidence="3">MAG 26</strain>
    </source>
</reference>
<dbReference type="KEGG" id="acob:P0Y56_01415"/>
<dbReference type="Proteomes" id="UP001218362">
    <property type="component" value="Chromosome"/>
</dbReference>
<dbReference type="GO" id="GO:0005829">
    <property type="term" value="C:cytosol"/>
    <property type="evidence" value="ECO:0007669"/>
    <property type="project" value="TreeGrafter"/>
</dbReference>
<dbReference type="FunFam" id="3.20.20.100:FF:000004">
    <property type="entry name" value="Oxidoreductase, aldo/keto reductase"/>
    <property type="match status" value="1"/>
</dbReference>
<dbReference type="InterPro" id="IPR023210">
    <property type="entry name" value="NADP_OxRdtase_dom"/>
</dbReference>
<dbReference type="SUPFAM" id="SSF51430">
    <property type="entry name" value="NAD(P)-linked oxidoreductase"/>
    <property type="match status" value="1"/>
</dbReference>
<dbReference type="GO" id="GO:0016491">
    <property type="term" value="F:oxidoreductase activity"/>
    <property type="evidence" value="ECO:0007669"/>
    <property type="project" value="UniProtKB-KW"/>
</dbReference>
<dbReference type="PRINTS" id="PR00069">
    <property type="entry name" value="ALDKETRDTASE"/>
</dbReference>
<dbReference type="PANTHER" id="PTHR43364">
    <property type="entry name" value="NADH-SPECIFIC METHYLGLYOXAL REDUCTASE-RELATED"/>
    <property type="match status" value="1"/>
</dbReference>
<dbReference type="Gene3D" id="3.20.20.100">
    <property type="entry name" value="NADP-dependent oxidoreductase domain"/>
    <property type="match status" value="1"/>
</dbReference>